<gene>
    <name evidence="3" type="ORF">C8J28_13016</name>
</gene>
<keyword evidence="1" id="KW-1133">Transmembrane helix</keyword>
<evidence type="ECO:0000256" key="2">
    <source>
        <dbReference type="SAM" id="SignalP"/>
    </source>
</evidence>
<evidence type="ECO:0000256" key="1">
    <source>
        <dbReference type="SAM" id="Phobius"/>
    </source>
</evidence>
<protein>
    <submittedName>
        <fullName evidence="3">Putative secreted protein</fullName>
    </submittedName>
</protein>
<keyword evidence="1" id="KW-0472">Membrane</keyword>
<evidence type="ECO:0000313" key="4">
    <source>
        <dbReference type="Proteomes" id="UP000244060"/>
    </source>
</evidence>
<dbReference type="OrthoDB" id="7586184at2"/>
<name>A0A2T5JR59_9RHOB</name>
<evidence type="ECO:0000313" key="3">
    <source>
        <dbReference type="EMBL" id="PTR10465.1"/>
    </source>
</evidence>
<reference evidence="3 4" key="1">
    <citation type="submission" date="2018-04" db="EMBL/GenBank/DDBJ databases">
        <title>Genomic Encyclopedia of Type Strains, Phase III (KMG-III): the genomes of soil and plant-associated and newly described type strains.</title>
        <authorList>
            <person name="Whitman W."/>
        </authorList>
    </citation>
    <scope>NUCLEOTIDE SEQUENCE [LARGE SCALE GENOMIC DNA]</scope>
    <source>
        <strain evidence="3 4">KA25</strain>
    </source>
</reference>
<comment type="caution">
    <text evidence="3">The sequence shown here is derived from an EMBL/GenBank/DDBJ whole genome shotgun (WGS) entry which is preliminary data.</text>
</comment>
<proteinExistence type="predicted"/>
<feature type="chain" id="PRO_5015748857" evidence="2">
    <location>
        <begin position="26"/>
        <end position="201"/>
    </location>
</feature>
<dbReference type="RefSeq" id="WP_108222573.1">
    <property type="nucleotide sequence ID" value="NZ_QAOT01000030.1"/>
</dbReference>
<dbReference type="EMBL" id="QAOT01000030">
    <property type="protein sequence ID" value="PTR10465.1"/>
    <property type="molecule type" value="Genomic_DNA"/>
</dbReference>
<sequence>MIGKLFKTAAVCLALAAGTAPGAEAATLSFVVDRGQSSVELVETGRGCLGNCSVSASLAGSLTTGSAYEIGTGDTATFDFLAFTGRGQGLGLENYLVKAVLAFSSPVLSVANTGHFTAAAVGTVRNGELIWDSIAPIIVGGSEFRISFDTGSSLFTKGRYSMTTTATLTGVNVVPLPATGLLLVAALGGLALLRRRPRAAA</sequence>
<organism evidence="3 4">
    <name type="scientific">Cereibacter azotoformans</name>
    <dbReference type="NCBI Taxonomy" id="43057"/>
    <lineage>
        <taxon>Bacteria</taxon>
        <taxon>Pseudomonadati</taxon>
        <taxon>Pseudomonadota</taxon>
        <taxon>Alphaproteobacteria</taxon>
        <taxon>Rhodobacterales</taxon>
        <taxon>Paracoccaceae</taxon>
        <taxon>Cereibacter</taxon>
    </lineage>
</organism>
<feature type="signal peptide" evidence="2">
    <location>
        <begin position="1"/>
        <end position="25"/>
    </location>
</feature>
<feature type="transmembrane region" description="Helical" evidence="1">
    <location>
        <begin position="173"/>
        <end position="193"/>
    </location>
</feature>
<keyword evidence="4" id="KW-1185">Reference proteome</keyword>
<dbReference type="Proteomes" id="UP000244060">
    <property type="component" value="Unassembled WGS sequence"/>
</dbReference>
<accession>A0A2T5JR59</accession>
<keyword evidence="2" id="KW-0732">Signal</keyword>
<dbReference type="AlphaFoldDB" id="A0A2T5JR59"/>
<keyword evidence="1" id="KW-0812">Transmembrane</keyword>